<dbReference type="PATRIC" id="fig|1227493.4.peg.2235"/>
<evidence type="ECO:0000313" key="2">
    <source>
        <dbReference type="Proteomes" id="UP000011519"/>
    </source>
</evidence>
<proteinExistence type="predicted"/>
<dbReference type="RefSeq" id="WP_006653430.1">
    <property type="nucleotide sequence ID" value="NZ_AOIM01000034.1"/>
</dbReference>
<sequence length="75" mass="7822">MKPVYFCARCGEELSRTVEECPHCGYCPKSIAWRTGVGALIFGGALTLVSPPVGLLGVFAGSLAICGSYLLSPAE</sequence>
<keyword evidence="2" id="KW-1185">Reference proteome</keyword>
<dbReference type="AlphaFoldDB" id="L9ZZR4"/>
<organism evidence="1 2">
    <name type="scientific">Natrialba hulunbeirensis JCM 10989</name>
    <dbReference type="NCBI Taxonomy" id="1227493"/>
    <lineage>
        <taxon>Archaea</taxon>
        <taxon>Methanobacteriati</taxon>
        <taxon>Methanobacteriota</taxon>
        <taxon>Stenosarchaea group</taxon>
        <taxon>Halobacteria</taxon>
        <taxon>Halobacteriales</taxon>
        <taxon>Natrialbaceae</taxon>
        <taxon>Natrialba</taxon>
    </lineage>
</organism>
<reference evidence="1 2" key="1">
    <citation type="journal article" date="2014" name="PLoS Genet.">
        <title>Phylogenetically driven sequencing of extremely halophilic archaea reveals strategies for static and dynamic osmo-response.</title>
        <authorList>
            <person name="Becker E.A."/>
            <person name="Seitzer P.M."/>
            <person name="Tritt A."/>
            <person name="Larsen D."/>
            <person name="Krusor M."/>
            <person name="Yao A.I."/>
            <person name="Wu D."/>
            <person name="Madern D."/>
            <person name="Eisen J.A."/>
            <person name="Darling A.E."/>
            <person name="Facciotti M.T."/>
        </authorList>
    </citation>
    <scope>NUCLEOTIDE SEQUENCE [LARGE SCALE GENOMIC DNA]</scope>
    <source>
        <strain evidence="1 2">JCM 10989</strain>
    </source>
</reference>
<dbReference type="Proteomes" id="UP000011519">
    <property type="component" value="Unassembled WGS sequence"/>
</dbReference>
<name>L9ZZR4_9EURY</name>
<dbReference type="OrthoDB" id="200004at2157"/>
<gene>
    <name evidence="1" type="ORF">C483_11201</name>
</gene>
<comment type="caution">
    <text evidence="1">The sequence shown here is derived from an EMBL/GenBank/DDBJ whole genome shotgun (WGS) entry which is preliminary data.</text>
</comment>
<evidence type="ECO:0008006" key="3">
    <source>
        <dbReference type="Google" id="ProtNLM"/>
    </source>
</evidence>
<accession>L9ZZR4</accession>
<dbReference type="EMBL" id="AOIM01000034">
    <property type="protein sequence ID" value="ELY90623.1"/>
    <property type="molecule type" value="Genomic_DNA"/>
</dbReference>
<protein>
    <recommendedName>
        <fullName evidence="3">Zinc-ribbon domain-containing protein</fullName>
    </recommendedName>
</protein>
<evidence type="ECO:0000313" key="1">
    <source>
        <dbReference type="EMBL" id="ELY90623.1"/>
    </source>
</evidence>